<dbReference type="AlphaFoldDB" id="A0A5M6D356"/>
<keyword evidence="7 8" id="KW-0472">Membrane</keyword>
<evidence type="ECO:0000256" key="2">
    <source>
        <dbReference type="ARBA" id="ARBA00009765"/>
    </source>
</evidence>
<dbReference type="Gene3D" id="3.30.460.20">
    <property type="entry name" value="CorA soluble domain-like"/>
    <property type="match status" value="1"/>
</dbReference>
<evidence type="ECO:0000256" key="8">
    <source>
        <dbReference type="RuleBase" id="RU362010"/>
    </source>
</evidence>
<keyword evidence="8" id="KW-0460">Magnesium</keyword>
<name>A0A5M6D356_9BACT</name>
<feature type="transmembrane region" description="Helical" evidence="8">
    <location>
        <begin position="313"/>
        <end position="333"/>
    </location>
</feature>
<keyword evidence="8" id="KW-0406">Ion transport</keyword>
<dbReference type="GO" id="GO:0015095">
    <property type="term" value="F:magnesium ion transmembrane transporter activity"/>
    <property type="evidence" value="ECO:0007669"/>
    <property type="project" value="UniProtKB-UniRule"/>
</dbReference>
<dbReference type="GO" id="GO:0005886">
    <property type="term" value="C:plasma membrane"/>
    <property type="evidence" value="ECO:0007669"/>
    <property type="project" value="UniProtKB-SubCell"/>
</dbReference>
<dbReference type="Pfam" id="PF01544">
    <property type="entry name" value="CorA"/>
    <property type="match status" value="1"/>
</dbReference>
<evidence type="ECO:0000256" key="1">
    <source>
        <dbReference type="ARBA" id="ARBA00004651"/>
    </source>
</evidence>
<dbReference type="GO" id="GO:0000287">
    <property type="term" value="F:magnesium ion binding"/>
    <property type="evidence" value="ECO:0007669"/>
    <property type="project" value="TreeGrafter"/>
</dbReference>
<dbReference type="InterPro" id="IPR045863">
    <property type="entry name" value="CorA_TM1_TM2"/>
</dbReference>
<comment type="caution">
    <text evidence="10">The sequence shown here is derived from an EMBL/GenBank/DDBJ whole genome shotgun (WGS) entry which is preliminary data.</text>
</comment>
<dbReference type="FunFam" id="1.20.58.340:FF:000012">
    <property type="entry name" value="Magnesium transport protein CorA"/>
    <property type="match status" value="1"/>
</dbReference>
<dbReference type="SUPFAM" id="SSF143865">
    <property type="entry name" value="CorA soluble domain-like"/>
    <property type="match status" value="1"/>
</dbReference>
<feature type="transmembrane region" description="Helical" evidence="8">
    <location>
        <begin position="353"/>
        <end position="371"/>
    </location>
</feature>
<dbReference type="Gene3D" id="1.20.58.340">
    <property type="entry name" value="Magnesium transport protein CorA, transmembrane region"/>
    <property type="match status" value="2"/>
</dbReference>
<evidence type="ECO:0000256" key="5">
    <source>
        <dbReference type="ARBA" id="ARBA00022692"/>
    </source>
</evidence>
<dbReference type="InterPro" id="IPR004488">
    <property type="entry name" value="Mg/Co-transport_prot_CorA"/>
</dbReference>
<evidence type="ECO:0000256" key="3">
    <source>
        <dbReference type="ARBA" id="ARBA00022448"/>
    </source>
</evidence>
<organism evidence="10 11">
    <name type="scientific">Roseiconus nitratireducens</name>
    <dbReference type="NCBI Taxonomy" id="2605748"/>
    <lineage>
        <taxon>Bacteria</taxon>
        <taxon>Pseudomonadati</taxon>
        <taxon>Planctomycetota</taxon>
        <taxon>Planctomycetia</taxon>
        <taxon>Pirellulales</taxon>
        <taxon>Pirellulaceae</taxon>
        <taxon>Roseiconus</taxon>
    </lineage>
</organism>
<comment type="similarity">
    <text evidence="2 8">Belongs to the CorA metal ion transporter (MIT) (TC 1.A.35) family.</text>
</comment>
<feature type="compositionally biased region" description="Basic residues" evidence="9">
    <location>
        <begin position="12"/>
        <end position="28"/>
    </location>
</feature>
<dbReference type="EMBL" id="VWOX01000009">
    <property type="protein sequence ID" value="KAA5541773.1"/>
    <property type="molecule type" value="Genomic_DNA"/>
</dbReference>
<protein>
    <recommendedName>
        <fullName evidence="8">Magnesium transport protein CorA</fullName>
    </recommendedName>
</protein>
<evidence type="ECO:0000256" key="4">
    <source>
        <dbReference type="ARBA" id="ARBA00022475"/>
    </source>
</evidence>
<dbReference type="CDD" id="cd12828">
    <property type="entry name" value="TmCorA-like_1"/>
    <property type="match status" value="1"/>
</dbReference>
<dbReference type="InterPro" id="IPR045861">
    <property type="entry name" value="CorA_cytoplasmic_dom"/>
</dbReference>
<dbReference type="GO" id="GO:0015087">
    <property type="term" value="F:cobalt ion transmembrane transporter activity"/>
    <property type="evidence" value="ECO:0007669"/>
    <property type="project" value="UniProtKB-UniRule"/>
</dbReference>
<comment type="subcellular location">
    <subcellularLocation>
        <location evidence="1">Cell membrane</location>
        <topology evidence="1">Multi-pass membrane protein</topology>
    </subcellularLocation>
    <subcellularLocation>
        <location evidence="8">Membrane</location>
        <topology evidence="8">Multi-pass membrane protein</topology>
    </subcellularLocation>
</comment>
<dbReference type="InterPro" id="IPR002523">
    <property type="entry name" value="MgTranspt_CorA/ZnTranspt_ZntB"/>
</dbReference>
<dbReference type="GO" id="GO:0050897">
    <property type="term" value="F:cobalt ion binding"/>
    <property type="evidence" value="ECO:0007669"/>
    <property type="project" value="TreeGrafter"/>
</dbReference>
<gene>
    <name evidence="8 10" type="primary">corA</name>
    <name evidence="10" type="ORF">FYK55_16300</name>
</gene>
<feature type="region of interest" description="Disordered" evidence="9">
    <location>
        <begin position="1"/>
        <end position="46"/>
    </location>
</feature>
<evidence type="ECO:0000256" key="7">
    <source>
        <dbReference type="ARBA" id="ARBA00023136"/>
    </source>
</evidence>
<keyword evidence="6 8" id="KW-1133">Transmembrane helix</keyword>
<evidence type="ECO:0000256" key="6">
    <source>
        <dbReference type="ARBA" id="ARBA00022989"/>
    </source>
</evidence>
<dbReference type="PANTHER" id="PTHR46494:SF1">
    <property type="entry name" value="CORA FAMILY METAL ION TRANSPORTER (EUROFUNG)"/>
    <property type="match status" value="1"/>
</dbReference>
<keyword evidence="4 8" id="KW-1003">Cell membrane</keyword>
<dbReference type="Proteomes" id="UP000324479">
    <property type="component" value="Unassembled WGS sequence"/>
</dbReference>
<keyword evidence="3 8" id="KW-0813">Transport</keyword>
<evidence type="ECO:0000313" key="10">
    <source>
        <dbReference type="EMBL" id="KAA5541773.1"/>
    </source>
</evidence>
<sequence length="390" mass="44753">MSVTAPRSFPVTRHRNRRGRRATPRVTKRNPPGSPPGTLHSAPGSSAPSFHLIRYCEDELREHRTSSVQDLASKIDDCQVHWINVSGLGDTEQLEKLQELFGLHSLAFEDAVNHHQRPKVEVYDDHLFVVIWMISRPDGGSIRYDQLSLFLGSNFVMTLQEQTLDCLDPVRERLRRNRGSIRASGSDFLAYALIDTVIDAYFPIVDAFGEQIDELDELITGPRSVPVMGHVHEMRGDLMNLRRAIRPLRDSLVHLMPDPHSLIKRETQFYIRDCYDHTVQLMDLLDTYREMASDLRDYYMSTVSNRMNEIMKVLTIIATIFIPLSFVAGVYGMNFNTNKPGNMPELNWPYGYLFAWLVMLLLASGLIWFIWRKGWFADDLAEDHDNGSAE</sequence>
<dbReference type="SUPFAM" id="SSF144083">
    <property type="entry name" value="Magnesium transport protein CorA, transmembrane region"/>
    <property type="match status" value="1"/>
</dbReference>
<dbReference type="NCBIfam" id="TIGR00383">
    <property type="entry name" value="corA"/>
    <property type="match status" value="1"/>
</dbReference>
<proteinExistence type="inferred from homology"/>
<keyword evidence="5 8" id="KW-0812">Transmembrane</keyword>
<reference evidence="10 11" key="1">
    <citation type="submission" date="2019-08" db="EMBL/GenBank/DDBJ databases">
        <authorList>
            <person name="Dhanesh K."/>
            <person name="Kumar G."/>
            <person name="Sasikala C."/>
            <person name="Venkata Ramana C."/>
        </authorList>
    </citation>
    <scope>NUCLEOTIDE SEQUENCE [LARGE SCALE GENOMIC DNA]</scope>
    <source>
        <strain evidence="10 11">JC645</strain>
    </source>
</reference>
<comment type="function">
    <text evidence="8">Mediates influx of magnesium ions.</text>
</comment>
<accession>A0A5M6D356</accession>
<keyword evidence="11" id="KW-1185">Reference proteome</keyword>
<dbReference type="PANTHER" id="PTHR46494">
    <property type="entry name" value="CORA FAMILY METAL ION TRANSPORTER (EUROFUNG)"/>
    <property type="match status" value="1"/>
</dbReference>
<evidence type="ECO:0000256" key="9">
    <source>
        <dbReference type="SAM" id="MobiDB-lite"/>
    </source>
</evidence>
<evidence type="ECO:0000313" key="11">
    <source>
        <dbReference type="Proteomes" id="UP000324479"/>
    </source>
</evidence>